<evidence type="ECO:0000313" key="1">
    <source>
        <dbReference type="EMBL" id="GAK51482.1"/>
    </source>
</evidence>
<evidence type="ECO:0000313" key="2">
    <source>
        <dbReference type="Proteomes" id="UP000030700"/>
    </source>
</evidence>
<dbReference type="EMBL" id="DF820457">
    <property type="protein sequence ID" value="GAK51482.1"/>
    <property type="molecule type" value="Genomic_DNA"/>
</dbReference>
<sequence>MISMKAITIITGPLRSGTSCVTGALERCGFDLGQNVRILRNETPMNPKGHFEPDLLYAINERLLLETPNGVWNPLHIPPEDAMAELAAARERYFHQFIRQFDGEICKDPLFCFTLPFWERHWPELQRAIFCLRHPLAVARSMNERYWISIELGLTLWQTYTSRFFQCRKRSQTFVFDFDAFASAPLPVFAELLNWLGRPLPEEELLQRFDGFFDSEYVHWEYGKAELEMLPDAVRDLYAALRSRAGALQEN</sequence>
<dbReference type="SUPFAM" id="SSF52540">
    <property type="entry name" value="P-loop containing nucleoside triphosphate hydrolases"/>
    <property type="match status" value="1"/>
</dbReference>
<proteinExistence type="predicted"/>
<name>A0A081BM66_9BACT</name>
<dbReference type="AlphaFoldDB" id="A0A081BM66"/>
<dbReference type="Proteomes" id="UP000030700">
    <property type="component" value="Unassembled WGS sequence"/>
</dbReference>
<gene>
    <name evidence="1" type="ORF">U14_02726</name>
</gene>
<accession>A0A081BM66</accession>
<evidence type="ECO:0008006" key="3">
    <source>
        <dbReference type="Google" id="ProtNLM"/>
    </source>
</evidence>
<keyword evidence="2" id="KW-1185">Reference proteome</keyword>
<protein>
    <recommendedName>
        <fullName evidence="3">Sulfotransferase family protein</fullName>
    </recommendedName>
</protein>
<dbReference type="InterPro" id="IPR027417">
    <property type="entry name" value="P-loop_NTPase"/>
</dbReference>
<dbReference type="Gene3D" id="3.40.50.300">
    <property type="entry name" value="P-loop containing nucleotide triphosphate hydrolases"/>
    <property type="match status" value="1"/>
</dbReference>
<dbReference type="HOGENOM" id="CLU_083899_0_0_0"/>
<organism evidence="1">
    <name type="scientific">Candidatus Moduliflexus flocculans</name>
    <dbReference type="NCBI Taxonomy" id="1499966"/>
    <lineage>
        <taxon>Bacteria</taxon>
        <taxon>Candidatus Moduliflexota</taxon>
        <taxon>Candidatus Moduliflexia</taxon>
        <taxon>Candidatus Moduliflexales</taxon>
        <taxon>Candidatus Moduliflexaceae</taxon>
    </lineage>
</organism>
<reference evidence="1" key="1">
    <citation type="journal article" date="2015" name="PeerJ">
        <title>First genomic representation of candidate bacterial phylum KSB3 points to enhanced environmental sensing as a trigger of wastewater bulking.</title>
        <authorList>
            <person name="Sekiguchi Y."/>
            <person name="Ohashi A."/>
            <person name="Parks D.H."/>
            <person name="Yamauchi T."/>
            <person name="Tyson G.W."/>
            <person name="Hugenholtz P."/>
        </authorList>
    </citation>
    <scope>NUCLEOTIDE SEQUENCE [LARGE SCALE GENOMIC DNA]</scope>
</reference>